<evidence type="ECO:0000313" key="4">
    <source>
        <dbReference type="Proteomes" id="UP000318370"/>
    </source>
</evidence>
<proteinExistence type="predicted"/>
<evidence type="ECO:0000259" key="2">
    <source>
        <dbReference type="PROSITE" id="PS50043"/>
    </source>
</evidence>
<accession>A0A564HD57</accession>
<dbReference type="InterPro" id="IPR016032">
    <property type="entry name" value="Sig_transdc_resp-reg_C-effctor"/>
</dbReference>
<dbReference type="InterPro" id="IPR000792">
    <property type="entry name" value="Tscrpt_reg_LuxR_C"/>
</dbReference>
<dbReference type="SUPFAM" id="SSF46894">
    <property type="entry name" value="C-terminal effector domain of the bipartite response regulators"/>
    <property type="match status" value="1"/>
</dbReference>
<dbReference type="CDD" id="cd06170">
    <property type="entry name" value="LuxR_C_like"/>
    <property type="match status" value="1"/>
</dbReference>
<protein>
    <recommendedName>
        <fullName evidence="2">HTH luxR-type domain-containing protein</fullName>
    </recommendedName>
</protein>
<dbReference type="AlphaFoldDB" id="A0A564HD57"/>
<dbReference type="GO" id="GO:0003677">
    <property type="term" value="F:DNA binding"/>
    <property type="evidence" value="ECO:0007669"/>
    <property type="project" value="UniProtKB-KW"/>
</dbReference>
<sequence length="204" mass="23586">MLNIVIKNNNQFFNLGFHFLLQKFFPEYLFSTQFAASLNERAVRDADVVVLDLCRGEEFVCHPELLNRKQGLLIGLIARQNQRGRGALPLCLKDMVFIGRDENLAQVMDKIKLSWILTSPSAKEKLTYRCDSCPHRKLSPQQRVIAAEIYQGLTVNTIARKLSLCNKTVFAHKRLIMSKFQLRNDLDLVLLLRYMDNARCADRR</sequence>
<dbReference type="RefSeq" id="WP_142461609.1">
    <property type="nucleotide sequence ID" value="NZ_CABGHF010000001.1"/>
</dbReference>
<dbReference type="EMBL" id="CABGHF010000001">
    <property type="protein sequence ID" value="VUS30239.1"/>
    <property type="molecule type" value="Genomic_DNA"/>
</dbReference>
<evidence type="ECO:0000256" key="1">
    <source>
        <dbReference type="ARBA" id="ARBA00023125"/>
    </source>
</evidence>
<dbReference type="Pfam" id="PF00196">
    <property type="entry name" value="GerE"/>
    <property type="match status" value="1"/>
</dbReference>
<dbReference type="Gene3D" id="1.10.10.10">
    <property type="entry name" value="Winged helix-like DNA-binding domain superfamily/Winged helix DNA-binding domain"/>
    <property type="match status" value="1"/>
</dbReference>
<keyword evidence="1" id="KW-0238">DNA-binding</keyword>
<dbReference type="GO" id="GO:0006355">
    <property type="term" value="P:regulation of DNA-templated transcription"/>
    <property type="evidence" value="ECO:0007669"/>
    <property type="project" value="InterPro"/>
</dbReference>
<name>A0A564HD57_9ENTR</name>
<evidence type="ECO:0000313" key="3">
    <source>
        <dbReference type="EMBL" id="VUS30239.1"/>
    </source>
</evidence>
<organism evidence="3 4">
    <name type="scientific">Klebsiella spallanzanii</name>
    <dbReference type="NCBI Taxonomy" id="2587528"/>
    <lineage>
        <taxon>Bacteria</taxon>
        <taxon>Pseudomonadati</taxon>
        <taxon>Pseudomonadota</taxon>
        <taxon>Gammaproteobacteria</taxon>
        <taxon>Enterobacterales</taxon>
        <taxon>Enterobacteriaceae</taxon>
        <taxon>Klebsiella/Raoultella group</taxon>
        <taxon>Klebsiella</taxon>
    </lineage>
</organism>
<gene>
    <name evidence="3" type="ORF">SB6408_00278</name>
</gene>
<dbReference type="Proteomes" id="UP000318370">
    <property type="component" value="Unassembled WGS sequence"/>
</dbReference>
<reference evidence="3 4" key="1">
    <citation type="submission" date="2019-07" db="EMBL/GenBank/DDBJ databases">
        <authorList>
            <person name="Brisse S."/>
            <person name="Rodrigues C."/>
            <person name="Thorpe H."/>
        </authorList>
    </citation>
    <scope>NUCLEOTIDE SEQUENCE [LARGE SCALE GENOMIC DNA]</scope>
    <source>
        <strain evidence="3">SB6408</strain>
    </source>
</reference>
<feature type="domain" description="HTH luxR-type" evidence="2">
    <location>
        <begin position="131"/>
        <end position="196"/>
    </location>
</feature>
<dbReference type="SMART" id="SM00421">
    <property type="entry name" value="HTH_LUXR"/>
    <property type="match status" value="1"/>
</dbReference>
<dbReference type="InterPro" id="IPR036388">
    <property type="entry name" value="WH-like_DNA-bd_sf"/>
</dbReference>
<dbReference type="PROSITE" id="PS50043">
    <property type="entry name" value="HTH_LUXR_2"/>
    <property type="match status" value="1"/>
</dbReference>